<evidence type="ECO:0000256" key="8">
    <source>
        <dbReference type="SAM" id="Phobius"/>
    </source>
</evidence>
<feature type="transmembrane region" description="Helical" evidence="8">
    <location>
        <begin position="12"/>
        <end position="33"/>
    </location>
</feature>
<dbReference type="PANTHER" id="PTHR43047:SF72">
    <property type="entry name" value="OSMOSENSING HISTIDINE PROTEIN KINASE SLN1"/>
    <property type="match status" value="1"/>
</dbReference>
<sequence>MKHLNATSLLRLCVMLLTAIGLLLFYVSFLVIADAGTRFLSLTQKTVPVLLDLDEMSESAFEGAGSAVLIMSANSKEQRLAALEETRKSVDLLNEKAVAALEADASLTPDIRNHLAIIQTQVDQLSNDIQLLPDDRHTTVANLREMEAKLKLLSEKLEYSKLSARNIPNGTEAPLLTSTLQRLLNASADLAFIQDGVRDLIDAESLGQIARVNDSVKRRFVDFYATISRMPDTPLRTELGTTIAPFYRAFLDGSATRNKVEDLTREADILAAAGNLVAQYSLLKADTSAVVQAQRASVKTSTTELESSLLSSKLFLIFAAFVFFGLSSLIIFFVIERKIVRRLRGVEQQVYAIQQDDFSDMGRLSGRDEISALSAAVDQLRCLSQQRNEFEEQLKKSKIEAESVAKIKTDFLAMMSHEVRTPLNAIMGMFELIEAADIPARQKKRAHHGRAAAEGLFHLLTNILDAARIDAGRLELNVSDCALRGIADQVALLMEGTVAKSQKPITPKVEVDPGLPETMQCDQDRLIQILVNLVDNAVRFTDEGMIRIRIAPAMLRGAEAVLFEISDSGIGIEAHLHDQIFEKFRQIDGGPSRSVGGSGLGLPISRELIEMMGGEIHLQSAPGHGTTFFVSLPVHESHINPLNIGKAA</sequence>
<dbReference type="OrthoDB" id="7179697at2"/>
<evidence type="ECO:0000313" key="10">
    <source>
        <dbReference type="EMBL" id="SLN55356.1"/>
    </source>
</evidence>
<reference evidence="10 11" key="1">
    <citation type="submission" date="2017-03" db="EMBL/GenBank/DDBJ databases">
        <authorList>
            <person name="Afonso C.L."/>
            <person name="Miller P.J."/>
            <person name="Scott M.A."/>
            <person name="Spackman E."/>
            <person name="Goraichik I."/>
            <person name="Dimitrov K.M."/>
            <person name="Suarez D.L."/>
            <person name="Swayne D.E."/>
        </authorList>
    </citation>
    <scope>NUCLEOTIDE SEQUENCE [LARGE SCALE GENOMIC DNA]</scope>
    <source>
        <strain evidence="10 11">CECT 8620</strain>
    </source>
</reference>
<evidence type="ECO:0000256" key="1">
    <source>
        <dbReference type="ARBA" id="ARBA00000085"/>
    </source>
</evidence>
<dbReference type="Gene3D" id="6.10.340.10">
    <property type="match status" value="1"/>
</dbReference>
<dbReference type="GO" id="GO:0005886">
    <property type="term" value="C:plasma membrane"/>
    <property type="evidence" value="ECO:0007669"/>
    <property type="project" value="TreeGrafter"/>
</dbReference>
<feature type="domain" description="Histidine kinase" evidence="9">
    <location>
        <begin position="414"/>
        <end position="636"/>
    </location>
</feature>
<accession>A0A1Y5T9G9</accession>
<keyword evidence="11" id="KW-1185">Reference proteome</keyword>
<evidence type="ECO:0000256" key="6">
    <source>
        <dbReference type="ARBA" id="ARBA00023012"/>
    </source>
</evidence>
<dbReference type="PRINTS" id="PR00344">
    <property type="entry name" value="BCTRLSENSOR"/>
</dbReference>
<dbReference type="EC" id="2.7.13.3" evidence="2"/>
<dbReference type="Gene3D" id="1.10.287.130">
    <property type="match status" value="1"/>
</dbReference>
<dbReference type="InterPro" id="IPR004358">
    <property type="entry name" value="Sig_transdc_His_kin-like_C"/>
</dbReference>
<evidence type="ECO:0000256" key="4">
    <source>
        <dbReference type="ARBA" id="ARBA00022679"/>
    </source>
</evidence>
<dbReference type="AlphaFoldDB" id="A0A1Y5T9G9"/>
<dbReference type="PANTHER" id="PTHR43047">
    <property type="entry name" value="TWO-COMPONENT HISTIDINE PROTEIN KINASE"/>
    <property type="match status" value="1"/>
</dbReference>
<dbReference type="PROSITE" id="PS50109">
    <property type="entry name" value="HIS_KIN"/>
    <property type="match status" value="1"/>
</dbReference>
<dbReference type="Proteomes" id="UP000193862">
    <property type="component" value="Unassembled WGS sequence"/>
</dbReference>
<evidence type="ECO:0000259" key="9">
    <source>
        <dbReference type="PROSITE" id="PS50109"/>
    </source>
</evidence>
<keyword evidence="4 10" id="KW-0808">Transferase</keyword>
<feature type="transmembrane region" description="Helical" evidence="8">
    <location>
        <begin position="314"/>
        <end position="335"/>
    </location>
</feature>
<evidence type="ECO:0000256" key="3">
    <source>
        <dbReference type="ARBA" id="ARBA00022553"/>
    </source>
</evidence>
<keyword evidence="7" id="KW-0175">Coiled coil</keyword>
<gene>
    <name evidence="10" type="primary">luxQ</name>
    <name evidence="10" type="ORF">AQS8620_02429</name>
</gene>
<dbReference type="Pfam" id="PF00512">
    <property type="entry name" value="HisKA"/>
    <property type="match status" value="1"/>
</dbReference>
<proteinExistence type="predicted"/>
<dbReference type="FunFam" id="3.30.565.10:FF:000010">
    <property type="entry name" value="Sensor histidine kinase RcsC"/>
    <property type="match status" value="1"/>
</dbReference>
<dbReference type="InterPro" id="IPR036097">
    <property type="entry name" value="HisK_dim/P_sf"/>
</dbReference>
<dbReference type="Gene3D" id="3.30.565.10">
    <property type="entry name" value="Histidine kinase-like ATPase, C-terminal domain"/>
    <property type="match status" value="1"/>
</dbReference>
<keyword evidence="8" id="KW-1133">Transmembrane helix</keyword>
<dbReference type="InterPro" id="IPR003661">
    <property type="entry name" value="HisK_dim/P_dom"/>
</dbReference>
<keyword evidence="8" id="KW-0472">Membrane</keyword>
<dbReference type="SMART" id="SM00388">
    <property type="entry name" value="HisKA"/>
    <property type="match status" value="1"/>
</dbReference>
<protein>
    <recommendedName>
        <fullName evidence="2">histidine kinase</fullName>
        <ecNumber evidence="2">2.7.13.3</ecNumber>
    </recommendedName>
</protein>
<evidence type="ECO:0000313" key="11">
    <source>
        <dbReference type="Proteomes" id="UP000193862"/>
    </source>
</evidence>
<dbReference type="EMBL" id="FWFS01000009">
    <property type="protein sequence ID" value="SLN55356.1"/>
    <property type="molecule type" value="Genomic_DNA"/>
</dbReference>
<keyword evidence="6" id="KW-0902">Two-component regulatory system</keyword>
<dbReference type="Pfam" id="PF02518">
    <property type="entry name" value="HATPase_c"/>
    <property type="match status" value="1"/>
</dbReference>
<keyword evidence="8" id="KW-0812">Transmembrane</keyword>
<evidence type="ECO:0000256" key="2">
    <source>
        <dbReference type="ARBA" id="ARBA00012438"/>
    </source>
</evidence>
<keyword evidence="5 10" id="KW-0418">Kinase</keyword>
<dbReference type="SUPFAM" id="SSF47384">
    <property type="entry name" value="Homodimeric domain of signal transducing histidine kinase"/>
    <property type="match status" value="1"/>
</dbReference>
<keyword evidence="3" id="KW-0597">Phosphoprotein</keyword>
<name>A0A1Y5T9G9_9RHOB</name>
<dbReference type="GO" id="GO:0000155">
    <property type="term" value="F:phosphorelay sensor kinase activity"/>
    <property type="evidence" value="ECO:0007669"/>
    <property type="project" value="InterPro"/>
</dbReference>
<feature type="coiled-coil region" evidence="7">
    <location>
        <begin position="373"/>
        <end position="400"/>
    </location>
</feature>
<dbReference type="InterPro" id="IPR003594">
    <property type="entry name" value="HATPase_dom"/>
</dbReference>
<dbReference type="InterPro" id="IPR036890">
    <property type="entry name" value="HATPase_C_sf"/>
</dbReference>
<dbReference type="InterPro" id="IPR005467">
    <property type="entry name" value="His_kinase_dom"/>
</dbReference>
<dbReference type="CDD" id="cd00082">
    <property type="entry name" value="HisKA"/>
    <property type="match status" value="1"/>
</dbReference>
<dbReference type="GO" id="GO:0009927">
    <property type="term" value="F:histidine phosphotransfer kinase activity"/>
    <property type="evidence" value="ECO:0007669"/>
    <property type="project" value="TreeGrafter"/>
</dbReference>
<comment type="catalytic activity">
    <reaction evidence="1">
        <text>ATP + protein L-histidine = ADP + protein N-phospho-L-histidine.</text>
        <dbReference type="EC" id="2.7.13.3"/>
    </reaction>
</comment>
<dbReference type="SMART" id="SM00387">
    <property type="entry name" value="HATPase_c"/>
    <property type="match status" value="1"/>
</dbReference>
<evidence type="ECO:0000256" key="5">
    <source>
        <dbReference type="ARBA" id="ARBA00022777"/>
    </source>
</evidence>
<dbReference type="RefSeq" id="WP_085837154.1">
    <property type="nucleotide sequence ID" value="NZ_FWFS01000009.1"/>
</dbReference>
<evidence type="ECO:0000256" key="7">
    <source>
        <dbReference type="SAM" id="Coils"/>
    </source>
</evidence>
<organism evidence="10 11">
    <name type="scientific">Aquimixticola soesokkakensis</name>
    <dbReference type="NCBI Taxonomy" id="1519096"/>
    <lineage>
        <taxon>Bacteria</taxon>
        <taxon>Pseudomonadati</taxon>
        <taxon>Pseudomonadota</taxon>
        <taxon>Alphaproteobacteria</taxon>
        <taxon>Rhodobacterales</taxon>
        <taxon>Paracoccaceae</taxon>
        <taxon>Aquimixticola</taxon>
    </lineage>
</organism>
<dbReference type="CDD" id="cd16922">
    <property type="entry name" value="HATPase_EvgS-ArcB-TorS-like"/>
    <property type="match status" value="1"/>
</dbReference>
<dbReference type="SUPFAM" id="SSF55874">
    <property type="entry name" value="ATPase domain of HSP90 chaperone/DNA topoisomerase II/histidine kinase"/>
    <property type="match status" value="1"/>
</dbReference>